<keyword evidence="3" id="KW-1185">Reference proteome</keyword>
<dbReference type="RefSeq" id="XP_012655914.1">
    <property type="nucleotide sequence ID" value="XM_012800460.1"/>
</dbReference>
<evidence type="ECO:0000256" key="1">
    <source>
        <dbReference type="SAM" id="Phobius"/>
    </source>
</evidence>
<dbReference type="Proteomes" id="UP000009168">
    <property type="component" value="Unassembled WGS sequence"/>
</dbReference>
<feature type="transmembrane region" description="Helical" evidence="1">
    <location>
        <begin position="6"/>
        <end position="29"/>
    </location>
</feature>
<keyword evidence="1" id="KW-1133">Transmembrane helix</keyword>
<dbReference type="KEGG" id="tet:TTHERM_001020799"/>
<gene>
    <name evidence="2" type="ORF">TTHERM_001020799</name>
</gene>
<accession>W7X1Q3</accession>
<protein>
    <submittedName>
        <fullName evidence="2">Transmembrane protein, putative</fullName>
    </submittedName>
</protein>
<evidence type="ECO:0000313" key="2">
    <source>
        <dbReference type="EMBL" id="EWS71552.1"/>
    </source>
</evidence>
<proteinExistence type="predicted"/>
<keyword evidence="1" id="KW-0472">Membrane</keyword>
<reference evidence="3" key="1">
    <citation type="journal article" date="2006" name="PLoS Biol.">
        <title>Macronuclear genome sequence of the ciliate Tetrahymena thermophila, a model eukaryote.</title>
        <authorList>
            <person name="Eisen J.A."/>
            <person name="Coyne R.S."/>
            <person name="Wu M."/>
            <person name="Wu D."/>
            <person name="Thiagarajan M."/>
            <person name="Wortman J.R."/>
            <person name="Badger J.H."/>
            <person name="Ren Q."/>
            <person name="Amedeo P."/>
            <person name="Jones K.M."/>
            <person name="Tallon L.J."/>
            <person name="Delcher A.L."/>
            <person name="Salzberg S.L."/>
            <person name="Silva J.C."/>
            <person name="Haas B.J."/>
            <person name="Majoros W.H."/>
            <person name="Farzad M."/>
            <person name="Carlton J.M."/>
            <person name="Smith R.K. Jr."/>
            <person name="Garg J."/>
            <person name="Pearlman R.E."/>
            <person name="Karrer K.M."/>
            <person name="Sun L."/>
            <person name="Manning G."/>
            <person name="Elde N.C."/>
            <person name="Turkewitz A.P."/>
            <person name="Asai D.J."/>
            <person name="Wilkes D.E."/>
            <person name="Wang Y."/>
            <person name="Cai H."/>
            <person name="Collins K."/>
            <person name="Stewart B.A."/>
            <person name="Lee S.R."/>
            <person name="Wilamowska K."/>
            <person name="Weinberg Z."/>
            <person name="Ruzzo W.L."/>
            <person name="Wloga D."/>
            <person name="Gaertig J."/>
            <person name="Frankel J."/>
            <person name="Tsao C.-C."/>
            <person name="Gorovsky M.A."/>
            <person name="Keeling P.J."/>
            <person name="Waller R.F."/>
            <person name="Patron N.J."/>
            <person name="Cherry J.M."/>
            <person name="Stover N.A."/>
            <person name="Krieger C.J."/>
            <person name="del Toro C."/>
            <person name="Ryder H.F."/>
            <person name="Williamson S.C."/>
            <person name="Barbeau R.A."/>
            <person name="Hamilton E.P."/>
            <person name="Orias E."/>
        </authorList>
    </citation>
    <scope>NUCLEOTIDE SEQUENCE [LARGE SCALE GENOMIC DNA]</scope>
    <source>
        <strain evidence="3">SB210</strain>
    </source>
</reference>
<name>W7X1Q3_TETTS</name>
<dbReference type="InParanoid" id="W7X1Q3"/>
<keyword evidence="1 2" id="KW-0812">Transmembrane</keyword>
<dbReference type="AlphaFoldDB" id="W7X1Q3"/>
<organism evidence="2 3">
    <name type="scientific">Tetrahymena thermophila (strain SB210)</name>
    <dbReference type="NCBI Taxonomy" id="312017"/>
    <lineage>
        <taxon>Eukaryota</taxon>
        <taxon>Sar</taxon>
        <taxon>Alveolata</taxon>
        <taxon>Ciliophora</taxon>
        <taxon>Intramacronucleata</taxon>
        <taxon>Oligohymenophorea</taxon>
        <taxon>Hymenostomatida</taxon>
        <taxon>Tetrahymenina</taxon>
        <taxon>Tetrahymenidae</taxon>
        <taxon>Tetrahymena</taxon>
    </lineage>
</organism>
<evidence type="ECO:0000313" key="3">
    <source>
        <dbReference type="Proteomes" id="UP000009168"/>
    </source>
</evidence>
<feature type="transmembrane region" description="Helical" evidence="1">
    <location>
        <begin position="130"/>
        <end position="149"/>
    </location>
</feature>
<dbReference type="GeneID" id="24441437"/>
<sequence>MGVKEYLLILVQIVLIDVFLINAIMIIMVKIHFYPVNKILKEKGILKYAQDLYIHTAETNQRVMKIIYVYIEISQKNKQINKIFKCKLYFETHFIFAQQDILIELQISNLFRIIYKQTIKQHVYKSKNKIIIFGYPSIFILFVIFVWILKFLQYIQTLFTNEISCSEHKKCQR</sequence>
<dbReference type="EMBL" id="GG662374">
    <property type="protein sequence ID" value="EWS71552.1"/>
    <property type="molecule type" value="Genomic_DNA"/>
</dbReference>